<name>F4RKA4_MELLP</name>
<proteinExistence type="predicted"/>
<accession>F4RKA4</accession>
<feature type="region of interest" description="Disordered" evidence="1">
    <location>
        <begin position="81"/>
        <end position="102"/>
    </location>
</feature>
<dbReference type="HOGENOM" id="CLU_1409063_0_0_1"/>
<dbReference type="RefSeq" id="XP_007409502.1">
    <property type="nucleotide sequence ID" value="XM_007409440.1"/>
</dbReference>
<dbReference type="AlphaFoldDB" id="F4RKA4"/>
<feature type="compositionally biased region" description="Basic and acidic residues" evidence="1">
    <location>
        <begin position="81"/>
        <end position="97"/>
    </location>
</feature>
<dbReference type="VEuPathDB" id="FungiDB:MELLADRAFT_85961"/>
<dbReference type="OrthoDB" id="10402577at2759"/>
<evidence type="ECO:0000256" key="1">
    <source>
        <dbReference type="SAM" id="MobiDB-lite"/>
    </source>
</evidence>
<dbReference type="KEGG" id="mlr:MELLADRAFT_85961"/>
<organism evidence="3">
    <name type="scientific">Melampsora larici-populina (strain 98AG31 / pathotype 3-4-7)</name>
    <name type="common">Poplar leaf rust fungus</name>
    <dbReference type="NCBI Taxonomy" id="747676"/>
    <lineage>
        <taxon>Eukaryota</taxon>
        <taxon>Fungi</taxon>
        <taxon>Dikarya</taxon>
        <taxon>Basidiomycota</taxon>
        <taxon>Pucciniomycotina</taxon>
        <taxon>Pucciniomycetes</taxon>
        <taxon>Pucciniales</taxon>
        <taxon>Melampsoraceae</taxon>
        <taxon>Melampsora</taxon>
    </lineage>
</organism>
<dbReference type="EMBL" id="GL883105">
    <property type="protein sequence ID" value="EGG07060.1"/>
    <property type="molecule type" value="Genomic_DNA"/>
</dbReference>
<gene>
    <name evidence="2" type="ORF">MELLADRAFT_85961</name>
</gene>
<sequence length="235" mass="26530">MMANIATDDIPPNTPEFWDEIKKSQWIHPDMGVDDRVNICLQGRARQLQAKSSVMADIKHDLAKIGNKCVASGSSKMTDIKPDLKKIKGEEQPKGSSKEPIYVSSDFKSDWESESASSSISLEINNPSTSHSIEMELFLADCDIKFEDERTRKLLKEGGIKSWTDLIPSVQLTESTLTSMGIDRQIANRLMTEAQARYSKLHGIVSHIRNHHFKFKVFSTQRLSYYQSTVVSVSY</sequence>
<evidence type="ECO:0000313" key="3">
    <source>
        <dbReference type="Proteomes" id="UP000001072"/>
    </source>
</evidence>
<dbReference type="Proteomes" id="UP000001072">
    <property type="component" value="Unassembled WGS sequence"/>
</dbReference>
<dbReference type="GeneID" id="18934026"/>
<protein>
    <submittedName>
        <fullName evidence="2">Uncharacterized protein</fullName>
    </submittedName>
</protein>
<keyword evidence="3" id="KW-1185">Reference proteome</keyword>
<evidence type="ECO:0000313" key="2">
    <source>
        <dbReference type="EMBL" id="EGG07060.1"/>
    </source>
</evidence>
<dbReference type="InParanoid" id="F4RKA4"/>
<reference evidence="3" key="1">
    <citation type="journal article" date="2011" name="Proc. Natl. Acad. Sci. U.S.A.">
        <title>Obligate biotrophy features unraveled by the genomic analysis of rust fungi.</title>
        <authorList>
            <person name="Duplessis S."/>
            <person name="Cuomo C.A."/>
            <person name="Lin Y.-C."/>
            <person name="Aerts A."/>
            <person name="Tisserant E."/>
            <person name="Veneault-Fourrey C."/>
            <person name="Joly D.L."/>
            <person name="Hacquard S."/>
            <person name="Amselem J."/>
            <person name="Cantarel B.L."/>
            <person name="Chiu R."/>
            <person name="Coutinho P.M."/>
            <person name="Feau N."/>
            <person name="Field M."/>
            <person name="Frey P."/>
            <person name="Gelhaye E."/>
            <person name="Goldberg J."/>
            <person name="Grabherr M.G."/>
            <person name="Kodira C.D."/>
            <person name="Kohler A."/>
            <person name="Kuees U."/>
            <person name="Lindquist E.A."/>
            <person name="Lucas S.M."/>
            <person name="Mago R."/>
            <person name="Mauceli E."/>
            <person name="Morin E."/>
            <person name="Murat C."/>
            <person name="Pangilinan J.L."/>
            <person name="Park R."/>
            <person name="Pearson M."/>
            <person name="Quesneville H."/>
            <person name="Rouhier N."/>
            <person name="Sakthikumar S."/>
            <person name="Salamov A.A."/>
            <person name="Schmutz J."/>
            <person name="Selles B."/>
            <person name="Shapiro H."/>
            <person name="Tanguay P."/>
            <person name="Tuskan G.A."/>
            <person name="Henrissat B."/>
            <person name="Van de Peer Y."/>
            <person name="Rouze P."/>
            <person name="Ellis J.G."/>
            <person name="Dodds P.N."/>
            <person name="Schein J.E."/>
            <person name="Zhong S."/>
            <person name="Hamelin R.C."/>
            <person name="Grigoriev I.V."/>
            <person name="Szabo L.J."/>
            <person name="Martin F."/>
        </authorList>
    </citation>
    <scope>NUCLEOTIDE SEQUENCE [LARGE SCALE GENOMIC DNA]</scope>
    <source>
        <strain evidence="3">98AG31 / pathotype 3-4-7</strain>
    </source>
</reference>